<protein>
    <recommendedName>
        <fullName evidence="2">DUF1320 domain-containing protein</fullName>
    </recommendedName>
</protein>
<evidence type="ECO:0008006" key="2">
    <source>
        <dbReference type="Google" id="ProtNLM"/>
    </source>
</evidence>
<dbReference type="InterPro" id="IPR009752">
    <property type="entry name" value="Phage_Mu_GpJ"/>
</dbReference>
<dbReference type="Pfam" id="PF07030">
    <property type="entry name" value="Phage_Mu_Gp36"/>
    <property type="match status" value="1"/>
</dbReference>
<dbReference type="EMBL" id="BK015307">
    <property type="protein sequence ID" value="DAE00664.1"/>
    <property type="molecule type" value="Genomic_DNA"/>
</dbReference>
<evidence type="ECO:0000313" key="1">
    <source>
        <dbReference type="EMBL" id="DAE00664.1"/>
    </source>
</evidence>
<name>A0A8S5P1Z1_9CAUD</name>
<accession>A0A8S5P1Z1</accession>
<proteinExistence type="predicted"/>
<reference evidence="1" key="1">
    <citation type="journal article" date="2021" name="Proc. Natl. Acad. Sci. U.S.A.">
        <title>A Catalog of Tens of Thousands of Viruses from Human Metagenomes Reveals Hidden Associations with Chronic Diseases.</title>
        <authorList>
            <person name="Tisza M.J."/>
            <person name="Buck C.B."/>
        </authorList>
    </citation>
    <scope>NUCLEOTIDE SEQUENCE</scope>
    <source>
        <strain evidence="1">Ct8Uw4</strain>
    </source>
</reference>
<sequence length="126" mass="14287">MITRFGETELAQRTGRDGYDSIDYAVLDTAIADAEAEAGAYLKAANLSFDTVPYVLKLKVCDIARYYLYEDGYNQAVDERYRAAVAWFKTVVKNPNMLDGTRTAADASRYAVYANREPDLREWFKS</sequence>
<organism evidence="1">
    <name type="scientific">Myoviridae sp. ct8Uw4</name>
    <dbReference type="NCBI Taxonomy" id="2825040"/>
    <lineage>
        <taxon>Viruses</taxon>
        <taxon>Duplodnaviria</taxon>
        <taxon>Heunggongvirae</taxon>
        <taxon>Uroviricota</taxon>
        <taxon>Caudoviricetes</taxon>
    </lineage>
</organism>